<proteinExistence type="predicted"/>
<accession>A0A6G4TXI1</accession>
<dbReference type="InterPro" id="IPR036365">
    <property type="entry name" value="PGBD-like_sf"/>
</dbReference>
<dbReference type="EMBL" id="JAAKZV010000038">
    <property type="protein sequence ID" value="NGN64594.1"/>
    <property type="molecule type" value="Genomic_DNA"/>
</dbReference>
<feature type="compositionally biased region" description="Low complexity" evidence="1">
    <location>
        <begin position="69"/>
        <end position="117"/>
    </location>
</feature>
<feature type="domain" description="Peptidoglycan binding" evidence="2">
    <location>
        <begin position="6"/>
        <end position="40"/>
    </location>
</feature>
<evidence type="ECO:0000313" key="4">
    <source>
        <dbReference type="Proteomes" id="UP000481583"/>
    </source>
</evidence>
<protein>
    <submittedName>
        <fullName evidence="3">Peptidoglycan-binding protein</fullName>
    </submittedName>
</protein>
<name>A0A6G4TXI1_9ACTN</name>
<evidence type="ECO:0000259" key="2">
    <source>
        <dbReference type="Pfam" id="PF09374"/>
    </source>
</evidence>
<reference evidence="3 4" key="1">
    <citation type="submission" date="2020-02" db="EMBL/GenBank/DDBJ databases">
        <title>Whole-genome analyses of novel actinobacteria.</title>
        <authorList>
            <person name="Sahin N."/>
        </authorList>
    </citation>
    <scope>NUCLEOTIDE SEQUENCE [LARGE SCALE GENOMIC DNA]</scope>
    <source>
        <strain evidence="3 4">A7024</strain>
    </source>
</reference>
<gene>
    <name evidence="3" type="ORF">G5C51_11855</name>
</gene>
<dbReference type="Pfam" id="PF09374">
    <property type="entry name" value="PG_binding_3"/>
    <property type="match status" value="1"/>
</dbReference>
<feature type="region of interest" description="Disordered" evidence="1">
    <location>
        <begin position="53"/>
        <end position="123"/>
    </location>
</feature>
<organism evidence="3 4">
    <name type="scientific">Streptomyces coryli</name>
    <dbReference type="NCBI Taxonomy" id="1128680"/>
    <lineage>
        <taxon>Bacteria</taxon>
        <taxon>Bacillati</taxon>
        <taxon>Actinomycetota</taxon>
        <taxon>Actinomycetes</taxon>
        <taxon>Kitasatosporales</taxon>
        <taxon>Streptomycetaceae</taxon>
        <taxon>Streptomyces</taxon>
    </lineage>
</organism>
<evidence type="ECO:0000313" key="3">
    <source>
        <dbReference type="EMBL" id="NGN64594.1"/>
    </source>
</evidence>
<dbReference type="Proteomes" id="UP000481583">
    <property type="component" value="Unassembled WGS sequence"/>
</dbReference>
<dbReference type="SUPFAM" id="SSF47090">
    <property type="entry name" value="PGBD-like"/>
    <property type="match status" value="1"/>
</dbReference>
<dbReference type="AlphaFoldDB" id="A0A6G4TXI1"/>
<dbReference type="Gene3D" id="1.10.101.10">
    <property type="entry name" value="PGBD-like superfamily/PGBD"/>
    <property type="match status" value="1"/>
</dbReference>
<evidence type="ECO:0000256" key="1">
    <source>
        <dbReference type="SAM" id="MobiDB-lite"/>
    </source>
</evidence>
<sequence>MDDRRTVRRLQRVLSARYNQPLAVDGRFGPRTRRALRAAQAWELEVRGRELTPDGLLRAGSCQTRRLRWSPWHRSSRSRSASTTTPGPRSSGAGRSDTYAARPASTATTGSSSSPRRASPDLP</sequence>
<dbReference type="InterPro" id="IPR036366">
    <property type="entry name" value="PGBDSf"/>
</dbReference>
<dbReference type="InterPro" id="IPR018537">
    <property type="entry name" value="Peptidoglycan-bd_3"/>
</dbReference>
<keyword evidence="4" id="KW-1185">Reference proteome</keyword>
<comment type="caution">
    <text evidence="3">The sequence shown here is derived from an EMBL/GenBank/DDBJ whole genome shotgun (WGS) entry which is preliminary data.</text>
</comment>